<dbReference type="Proteomes" id="UP000294911">
    <property type="component" value="Unassembled WGS sequence"/>
</dbReference>
<name>A0A4R2QXN2_9PSEU</name>
<comment type="caution">
    <text evidence="4">The sequence shown here is derived from an EMBL/GenBank/DDBJ whole genome shotgun (WGS) entry which is preliminary data.</text>
</comment>
<organism evidence="4 5">
    <name type="scientific">Tamaricihabitans halophyticus</name>
    <dbReference type="NCBI Taxonomy" id="1262583"/>
    <lineage>
        <taxon>Bacteria</taxon>
        <taxon>Bacillati</taxon>
        <taxon>Actinomycetota</taxon>
        <taxon>Actinomycetes</taxon>
        <taxon>Pseudonocardiales</taxon>
        <taxon>Pseudonocardiaceae</taxon>
        <taxon>Tamaricihabitans</taxon>
    </lineage>
</organism>
<dbReference type="InterPro" id="IPR013154">
    <property type="entry name" value="ADH-like_N"/>
</dbReference>
<dbReference type="GO" id="GO:0016651">
    <property type="term" value="F:oxidoreductase activity, acting on NAD(P)H"/>
    <property type="evidence" value="ECO:0007669"/>
    <property type="project" value="TreeGrafter"/>
</dbReference>
<keyword evidence="1" id="KW-0521">NADP</keyword>
<protein>
    <submittedName>
        <fullName evidence="4">NADPH2:quinone reductase</fullName>
    </submittedName>
</protein>
<dbReference type="SUPFAM" id="SSF51735">
    <property type="entry name" value="NAD(P)-binding Rossmann-fold domains"/>
    <property type="match status" value="1"/>
</dbReference>
<evidence type="ECO:0000256" key="1">
    <source>
        <dbReference type="ARBA" id="ARBA00022857"/>
    </source>
</evidence>
<dbReference type="SUPFAM" id="SSF50129">
    <property type="entry name" value="GroES-like"/>
    <property type="match status" value="1"/>
</dbReference>
<dbReference type="Gene3D" id="3.90.180.10">
    <property type="entry name" value="Medium-chain alcohol dehydrogenases, catalytic domain"/>
    <property type="match status" value="1"/>
</dbReference>
<evidence type="ECO:0000313" key="4">
    <source>
        <dbReference type="EMBL" id="TCP54952.1"/>
    </source>
</evidence>
<dbReference type="GO" id="GO:0070402">
    <property type="term" value="F:NADPH binding"/>
    <property type="evidence" value="ECO:0007669"/>
    <property type="project" value="TreeGrafter"/>
</dbReference>
<dbReference type="Gene3D" id="3.40.50.720">
    <property type="entry name" value="NAD(P)-binding Rossmann-like Domain"/>
    <property type="match status" value="1"/>
</dbReference>
<evidence type="ECO:0000256" key="2">
    <source>
        <dbReference type="ARBA" id="ARBA00023002"/>
    </source>
</evidence>
<reference evidence="4 5" key="1">
    <citation type="submission" date="2019-03" db="EMBL/GenBank/DDBJ databases">
        <title>Genomic Encyclopedia of Type Strains, Phase IV (KMG-IV): sequencing the most valuable type-strain genomes for metagenomic binning, comparative biology and taxonomic classification.</title>
        <authorList>
            <person name="Goeker M."/>
        </authorList>
    </citation>
    <scope>NUCLEOTIDE SEQUENCE [LARGE SCALE GENOMIC DNA]</scope>
    <source>
        <strain evidence="4 5">DSM 45765</strain>
    </source>
</reference>
<dbReference type="EMBL" id="SLXQ01000002">
    <property type="protein sequence ID" value="TCP54952.1"/>
    <property type="molecule type" value="Genomic_DNA"/>
</dbReference>
<accession>A0A4R2QXN2</accession>
<dbReference type="SMART" id="SM00829">
    <property type="entry name" value="PKS_ER"/>
    <property type="match status" value="1"/>
</dbReference>
<dbReference type="AlphaFoldDB" id="A0A4R2QXN2"/>
<dbReference type="PANTHER" id="PTHR48106">
    <property type="entry name" value="QUINONE OXIDOREDUCTASE PIG3-RELATED"/>
    <property type="match status" value="1"/>
</dbReference>
<dbReference type="OrthoDB" id="5195079at2"/>
<dbReference type="InterPro" id="IPR036291">
    <property type="entry name" value="NAD(P)-bd_dom_sf"/>
</dbReference>
<sequence>MQAVVVTRFGGPEVLQVQEVPEPVPGPGQVLVRVAAADVISLDTYLRGGFGSEYFGMQPPYVPGDGVSGTVVAIGDQVDPAWMEREVVATTGVQGGYAEFAVVSTDEMIAVPEGLTSAGAAALVHDGRTALALADAARITADTAVLVLAAGSGLGLLLVQLARAAGARVVAAAGGGDKLRRAVAAGAETAIDYTRLDWVAAAREAIGTHGAAVVFDGVGGQIGRDAIDLAARGGRFLAYGSAGGDHTEIVPAEAERRDIVVLGAEVAHVGGTDAARTFAGQALDLAAAGRIAPVVEHTFPLEQAAQAHAAMENRAVTGRPVLLTKAGTVTANSAG</sequence>
<dbReference type="InterPro" id="IPR020843">
    <property type="entry name" value="ER"/>
</dbReference>
<dbReference type="InterPro" id="IPR011032">
    <property type="entry name" value="GroES-like_sf"/>
</dbReference>
<keyword evidence="2" id="KW-0560">Oxidoreductase</keyword>
<proteinExistence type="predicted"/>
<keyword evidence="5" id="KW-1185">Reference proteome</keyword>
<dbReference type="RefSeq" id="WP_132876344.1">
    <property type="nucleotide sequence ID" value="NZ_SLXQ01000002.1"/>
</dbReference>
<feature type="domain" description="Enoyl reductase (ER)" evidence="3">
    <location>
        <begin position="10"/>
        <end position="322"/>
    </location>
</feature>
<gene>
    <name evidence="4" type="ORF">EV191_102163</name>
</gene>
<evidence type="ECO:0000259" key="3">
    <source>
        <dbReference type="SMART" id="SM00829"/>
    </source>
</evidence>
<dbReference type="Pfam" id="PF08240">
    <property type="entry name" value="ADH_N"/>
    <property type="match status" value="1"/>
</dbReference>
<evidence type="ECO:0000313" key="5">
    <source>
        <dbReference type="Proteomes" id="UP000294911"/>
    </source>
</evidence>
<dbReference type="Pfam" id="PF13602">
    <property type="entry name" value="ADH_zinc_N_2"/>
    <property type="match status" value="1"/>
</dbReference>